<evidence type="ECO:0000313" key="3">
    <source>
        <dbReference type="Proteomes" id="UP000589516"/>
    </source>
</evidence>
<evidence type="ECO:0000313" key="2">
    <source>
        <dbReference type="EMBL" id="HIG63840.1"/>
    </source>
</evidence>
<feature type="domain" description="Metallo-beta-lactamase" evidence="1">
    <location>
        <begin position="23"/>
        <end position="217"/>
    </location>
</feature>
<sequence length="297" mass="32342">MELHRHSEHLVWFDLQPDGVPDFITIYIWLDEKNAIIETGPACALEHLMEGIAAAGLTPGEIDWVLPTHIHLDHFGGGGHLLHELPNARALVHPKALKHVLDPQRLWEGSRAFLGPIAELYGEPLPIPRNRVAAVEDGGVIDLGTTQFRALHTPGHAPHHVAWVADLEVFVGDALGLWYPELNCGFPVTPPRYDHALALKSLDVLAALDAEWLYYTHFGPRPAGNGAAITQVREEFEAWLALVADGVAAGEDAAATTARLLAERPRLAQTESGMGLHQAGTHLGSVRGMRGWLDAQS</sequence>
<dbReference type="Proteomes" id="UP000589516">
    <property type="component" value="Unassembled WGS sequence"/>
</dbReference>
<dbReference type="Gene3D" id="3.60.15.10">
    <property type="entry name" value="Ribonuclease Z/Hydroxyacylglutathione hydrolase-like"/>
    <property type="match status" value="1"/>
</dbReference>
<name>A0A7C7ZGL9_9ARCH</name>
<dbReference type="PANTHER" id="PTHR42951:SF4">
    <property type="entry name" value="ACYL-COENZYME A THIOESTERASE MBLAC2"/>
    <property type="match status" value="1"/>
</dbReference>
<organism evidence="2 3">
    <name type="scientific">Marine Group III euryarchaeote</name>
    <dbReference type="NCBI Taxonomy" id="2173149"/>
    <lineage>
        <taxon>Archaea</taxon>
        <taxon>Methanobacteriati</taxon>
        <taxon>Thermoplasmatota</taxon>
        <taxon>Thermoplasmata</taxon>
        <taxon>Candidatus Thermoprofundales</taxon>
    </lineage>
</organism>
<dbReference type="CDD" id="cd07726">
    <property type="entry name" value="ST1585-like_MBL-fold"/>
    <property type="match status" value="1"/>
</dbReference>
<accession>A0A7C7ZGL9</accession>
<dbReference type="EMBL" id="DUAV01000031">
    <property type="protein sequence ID" value="HIG63840.1"/>
    <property type="molecule type" value="Genomic_DNA"/>
</dbReference>
<dbReference type="InterPro" id="IPR050855">
    <property type="entry name" value="NDM-1-like"/>
</dbReference>
<dbReference type="InterPro" id="IPR001279">
    <property type="entry name" value="Metallo-B-lactamas"/>
</dbReference>
<proteinExistence type="predicted"/>
<dbReference type="SUPFAM" id="SSF56281">
    <property type="entry name" value="Metallo-hydrolase/oxidoreductase"/>
    <property type="match status" value="1"/>
</dbReference>
<dbReference type="AlphaFoldDB" id="A0A7C7ZGL9"/>
<dbReference type="InterPro" id="IPR036866">
    <property type="entry name" value="RibonucZ/Hydroxyglut_hydro"/>
</dbReference>
<dbReference type="GO" id="GO:0016787">
    <property type="term" value="F:hydrolase activity"/>
    <property type="evidence" value="ECO:0007669"/>
    <property type="project" value="UniProtKB-KW"/>
</dbReference>
<dbReference type="SMART" id="SM00849">
    <property type="entry name" value="Lactamase_B"/>
    <property type="match status" value="1"/>
</dbReference>
<comment type="caution">
    <text evidence="2">The sequence shown here is derived from an EMBL/GenBank/DDBJ whole genome shotgun (WGS) entry which is preliminary data.</text>
</comment>
<evidence type="ECO:0000259" key="1">
    <source>
        <dbReference type="SMART" id="SM00849"/>
    </source>
</evidence>
<dbReference type="InterPro" id="IPR037482">
    <property type="entry name" value="ST1585_MBL-fold"/>
</dbReference>
<protein>
    <submittedName>
        <fullName evidence="2">MBL fold metallo-hydrolase</fullName>
    </submittedName>
</protein>
<reference evidence="3" key="1">
    <citation type="journal article" date="2019" name="bioRxiv">
        <title>Genome diversification in globally distributed novel marine Proteobacteria is linked to environmental adaptation.</title>
        <authorList>
            <person name="Zhou Z."/>
            <person name="Tran P.Q."/>
            <person name="Kieft K."/>
            <person name="Anantharaman K."/>
        </authorList>
    </citation>
    <scope>NUCLEOTIDE SEQUENCE [LARGE SCALE GENOMIC DNA]</scope>
</reference>
<dbReference type="PANTHER" id="PTHR42951">
    <property type="entry name" value="METALLO-BETA-LACTAMASE DOMAIN-CONTAINING"/>
    <property type="match status" value="1"/>
</dbReference>
<keyword evidence="2" id="KW-0378">Hydrolase</keyword>
<gene>
    <name evidence="2" type="ORF">EYQ16_04925</name>
</gene>
<dbReference type="Pfam" id="PF00753">
    <property type="entry name" value="Lactamase_B"/>
    <property type="match status" value="1"/>
</dbReference>